<dbReference type="Gene3D" id="3.10.450.50">
    <property type="match status" value="1"/>
</dbReference>
<protein>
    <recommendedName>
        <fullName evidence="2">SnoaL-like domain-containing protein</fullName>
    </recommendedName>
</protein>
<dbReference type="SUPFAM" id="SSF54427">
    <property type="entry name" value="NTF2-like"/>
    <property type="match status" value="1"/>
</dbReference>
<name>A0A381ZDK8_9ZZZZ</name>
<gene>
    <name evidence="1" type="ORF">METZ01_LOCUS139711</name>
</gene>
<accession>A0A381ZDK8</accession>
<reference evidence="1" key="1">
    <citation type="submission" date="2018-05" db="EMBL/GenBank/DDBJ databases">
        <authorList>
            <person name="Lanie J.A."/>
            <person name="Ng W.-L."/>
            <person name="Kazmierczak K.M."/>
            <person name="Andrzejewski T.M."/>
            <person name="Davidsen T.M."/>
            <person name="Wayne K.J."/>
            <person name="Tettelin H."/>
            <person name="Glass J.I."/>
            <person name="Rusch D."/>
            <person name="Podicherti R."/>
            <person name="Tsui H.-C.T."/>
            <person name="Winkler M.E."/>
        </authorList>
    </citation>
    <scope>NUCLEOTIDE SEQUENCE</scope>
</reference>
<organism evidence="1">
    <name type="scientific">marine metagenome</name>
    <dbReference type="NCBI Taxonomy" id="408172"/>
    <lineage>
        <taxon>unclassified sequences</taxon>
        <taxon>metagenomes</taxon>
        <taxon>ecological metagenomes</taxon>
    </lineage>
</organism>
<evidence type="ECO:0000313" key="1">
    <source>
        <dbReference type="EMBL" id="SVA86857.1"/>
    </source>
</evidence>
<sequence>MFSNDVYLRDWEILANGIDEVVAANQDIFDKVDTIVATPIRVWDFLSHEDNVVVAELEIVVNDEETLLVTDILEFDDDEKIKSIRAYKG</sequence>
<proteinExistence type="predicted"/>
<dbReference type="InterPro" id="IPR032710">
    <property type="entry name" value="NTF2-like_dom_sf"/>
</dbReference>
<evidence type="ECO:0008006" key="2">
    <source>
        <dbReference type="Google" id="ProtNLM"/>
    </source>
</evidence>
<dbReference type="EMBL" id="UINC01020761">
    <property type="protein sequence ID" value="SVA86857.1"/>
    <property type="molecule type" value="Genomic_DNA"/>
</dbReference>
<dbReference type="AlphaFoldDB" id="A0A381ZDK8"/>